<accession>I4C739</accession>
<dbReference type="InterPro" id="IPR011404">
    <property type="entry name" value="PPi-PFK"/>
</dbReference>
<dbReference type="Proteomes" id="UP000006055">
    <property type="component" value="Chromosome"/>
</dbReference>
<evidence type="ECO:0000256" key="2">
    <source>
        <dbReference type="ARBA" id="ARBA00003138"/>
    </source>
</evidence>
<dbReference type="SUPFAM" id="SSF53784">
    <property type="entry name" value="Phosphofructokinase"/>
    <property type="match status" value="1"/>
</dbReference>
<feature type="binding site" evidence="8">
    <location>
        <begin position="182"/>
        <end position="184"/>
    </location>
    <ligand>
        <name>substrate</name>
    </ligand>
</feature>
<keyword evidence="5 8" id="KW-0418">Kinase</keyword>
<feature type="binding site" evidence="8">
    <location>
        <begin position="138"/>
        <end position="140"/>
    </location>
    <ligand>
        <name>substrate</name>
    </ligand>
</feature>
<comment type="subunit">
    <text evidence="8">Homodimer.</text>
</comment>
<evidence type="ECO:0000313" key="10">
    <source>
        <dbReference type="EMBL" id="AFM25380.1"/>
    </source>
</evidence>
<feature type="active site" description="Proton acceptor" evidence="8">
    <location>
        <position position="140"/>
    </location>
</feature>
<evidence type="ECO:0000256" key="7">
    <source>
        <dbReference type="ARBA" id="ARBA00048072"/>
    </source>
</evidence>
<dbReference type="HAMAP" id="MF_01978">
    <property type="entry name" value="Phosphofructokinase_II_B2"/>
    <property type="match status" value="1"/>
</dbReference>
<dbReference type="UniPathway" id="UPA00109">
    <property type="reaction ID" value="UER00182"/>
</dbReference>
<keyword evidence="3 8" id="KW-0808">Transferase</keyword>
<reference evidence="11" key="1">
    <citation type="submission" date="2012-06" db="EMBL/GenBank/DDBJ databases">
        <title>Complete sequence of chromosome of Desulfomonile tiedjei DSM 6799.</title>
        <authorList>
            <person name="Lucas S."/>
            <person name="Copeland A."/>
            <person name="Lapidus A."/>
            <person name="Glavina del Rio T."/>
            <person name="Dalin E."/>
            <person name="Tice H."/>
            <person name="Bruce D."/>
            <person name="Goodwin L."/>
            <person name="Pitluck S."/>
            <person name="Peters L."/>
            <person name="Ovchinnikova G."/>
            <person name="Zeytun A."/>
            <person name="Lu M."/>
            <person name="Kyrpides N."/>
            <person name="Mavromatis K."/>
            <person name="Ivanova N."/>
            <person name="Brettin T."/>
            <person name="Detter J.C."/>
            <person name="Han C."/>
            <person name="Larimer F."/>
            <person name="Land M."/>
            <person name="Hauser L."/>
            <person name="Markowitz V."/>
            <person name="Cheng J.-F."/>
            <person name="Hugenholtz P."/>
            <person name="Woyke T."/>
            <person name="Wu D."/>
            <person name="Spring S."/>
            <person name="Schroeder M."/>
            <person name="Brambilla E."/>
            <person name="Klenk H.-P."/>
            <person name="Eisen J.A."/>
        </authorList>
    </citation>
    <scope>NUCLEOTIDE SEQUENCE [LARGE SCALE GENOMIC DNA]</scope>
    <source>
        <strain evidence="11">ATCC 49306 / DSM 6799 / DCB-1</strain>
    </source>
</reference>
<gene>
    <name evidence="8" type="primary">pfp</name>
    <name evidence="10" type="ordered locus">Desti_2703</name>
</gene>
<proteinExistence type="inferred from homology"/>
<evidence type="ECO:0000256" key="8">
    <source>
        <dbReference type="HAMAP-Rule" id="MF_01978"/>
    </source>
</evidence>
<comment type="catalytic activity">
    <reaction evidence="7 8">
        <text>beta-D-fructose 6-phosphate + diphosphate = beta-D-fructose 1,6-bisphosphate + phosphate + H(+)</text>
        <dbReference type="Rhea" id="RHEA:13613"/>
        <dbReference type="ChEBI" id="CHEBI:15378"/>
        <dbReference type="ChEBI" id="CHEBI:32966"/>
        <dbReference type="ChEBI" id="CHEBI:33019"/>
        <dbReference type="ChEBI" id="CHEBI:43474"/>
        <dbReference type="ChEBI" id="CHEBI:57634"/>
        <dbReference type="EC" id="2.7.1.90"/>
    </reaction>
</comment>
<dbReference type="KEGG" id="dti:Desti_2703"/>
<dbReference type="GO" id="GO:0046872">
    <property type="term" value="F:metal ion binding"/>
    <property type="evidence" value="ECO:0007669"/>
    <property type="project" value="UniProtKB-KW"/>
</dbReference>
<comment type="activity regulation">
    <text evidence="8">Non-allosteric.</text>
</comment>
<feature type="domain" description="Phosphofructokinase" evidence="9">
    <location>
        <begin position="9"/>
        <end position="324"/>
    </location>
</feature>
<evidence type="ECO:0000256" key="5">
    <source>
        <dbReference type="ARBA" id="ARBA00022777"/>
    </source>
</evidence>
<keyword evidence="8" id="KW-0963">Cytoplasm</keyword>
<dbReference type="GO" id="GO:0047334">
    <property type="term" value="F:diphosphate-fructose-6-phosphate 1-phosphotransferase activity"/>
    <property type="evidence" value="ECO:0007669"/>
    <property type="project" value="UniProtKB-EC"/>
</dbReference>
<dbReference type="RefSeq" id="WP_014810521.1">
    <property type="nucleotide sequence ID" value="NC_018025.1"/>
</dbReference>
<evidence type="ECO:0000259" key="9">
    <source>
        <dbReference type="Pfam" id="PF00365"/>
    </source>
</evidence>
<evidence type="ECO:0000256" key="1">
    <source>
        <dbReference type="ARBA" id="ARBA00001946"/>
    </source>
</evidence>
<comment type="similarity">
    <text evidence="8">Belongs to the phosphofructokinase type A (PFKA) family. PPi-dependent PFK group II subfamily. Clade 'B2' sub-subfamily.</text>
</comment>
<dbReference type="InterPro" id="IPR035966">
    <property type="entry name" value="PKF_sf"/>
</dbReference>
<dbReference type="OrthoDB" id="9802503at2"/>
<dbReference type="InterPro" id="IPR000023">
    <property type="entry name" value="Phosphofructokinase_dom"/>
</dbReference>
<feature type="site" description="Important for catalytic activity; stabilizes the transition state when the phosphoryl donor is PPi" evidence="8">
    <location>
        <position position="137"/>
    </location>
</feature>
<feature type="site" description="Important for catalytic activity and substrate specificity; stabilizes the transition state when the phosphoryl donor is PPi; prevents ATP from binding by mimicking the alpha-phosphate group of ATP" evidence="8">
    <location>
        <position position="111"/>
    </location>
</feature>
<dbReference type="HOGENOM" id="CLU_020655_1_1_7"/>
<keyword evidence="4 8" id="KW-0479">Metal-binding</keyword>
<comment type="pathway">
    <text evidence="8">Carbohydrate degradation; glycolysis; D-glyceraldehyde 3-phosphate and glycerone phosphate from D-glucose: step 3/4.</text>
</comment>
<dbReference type="InterPro" id="IPR022953">
    <property type="entry name" value="ATP_PFK"/>
</dbReference>
<evidence type="ECO:0000256" key="3">
    <source>
        <dbReference type="ARBA" id="ARBA00022679"/>
    </source>
</evidence>
<dbReference type="eggNOG" id="COG0205">
    <property type="taxonomic scope" value="Bacteria"/>
</dbReference>
<evidence type="ECO:0000256" key="6">
    <source>
        <dbReference type="ARBA" id="ARBA00022842"/>
    </source>
</evidence>
<keyword evidence="8" id="KW-0324">Glycolysis</keyword>
<dbReference type="NCBIfam" id="NF010675">
    <property type="entry name" value="PRK14072.1"/>
    <property type="match status" value="1"/>
</dbReference>
<evidence type="ECO:0000313" key="11">
    <source>
        <dbReference type="Proteomes" id="UP000006055"/>
    </source>
</evidence>
<comment type="subcellular location">
    <subcellularLocation>
        <location evidence="8">Cytoplasm</location>
    </subcellularLocation>
</comment>
<organism evidence="10 11">
    <name type="scientific">Desulfomonile tiedjei (strain ATCC 49306 / DSM 6799 / DCB-1)</name>
    <dbReference type="NCBI Taxonomy" id="706587"/>
    <lineage>
        <taxon>Bacteria</taxon>
        <taxon>Pseudomonadati</taxon>
        <taxon>Thermodesulfobacteriota</taxon>
        <taxon>Desulfomonilia</taxon>
        <taxon>Desulfomonilales</taxon>
        <taxon>Desulfomonilaceae</taxon>
        <taxon>Desulfomonile</taxon>
    </lineage>
</organism>
<dbReference type="Pfam" id="PF00365">
    <property type="entry name" value="PFK"/>
    <property type="match status" value="1"/>
</dbReference>
<dbReference type="PANTHER" id="PTHR45770">
    <property type="entry name" value="ATP-DEPENDENT 6-PHOSPHOFRUCTOKINASE 1"/>
    <property type="match status" value="1"/>
</dbReference>
<feature type="binding site" evidence="8">
    <location>
        <position position="239"/>
    </location>
    <ligand>
        <name>substrate</name>
    </ligand>
</feature>
<dbReference type="STRING" id="706587.Desti_2703"/>
<dbReference type="Gene3D" id="3.40.50.460">
    <property type="entry name" value="Phosphofructokinase domain"/>
    <property type="match status" value="1"/>
</dbReference>
<keyword evidence="6 8" id="KW-0460">Magnesium</keyword>
<dbReference type="PIRSF" id="PIRSF036483">
    <property type="entry name" value="PFK_XF0274"/>
    <property type="match status" value="1"/>
</dbReference>
<dbReference type="GO" id="GO:0006002">
    <property type="term" value="P:fructose 6-phosphate metabolic process"/>
    <property type="evidence" value="ECO:0007669"/>
    <property type="project" value="InterPro"/>
</dbReference>
<dbReference type="Gene3D" id="3.40.50.450">
    <property type="match status" value="1"/>
</dbReference>
<comment type="cofactor">
    <cofactor evidence="1 8">
        <name>Mg(2+)</name>
        <dbReference type="ChEBI" id="CHEBI:18420"/>
    </cofactor>
</comment>
<keyword evidence="11" id="KW-1185">Reference proteome</keyword>
<dbReference type="AlphaFoldDB" id="I4C739"/>
<dbReference type="InterPro" id="IPR050929">
    <property type="entry name" value="PFKA"/>
</dbReference>
<feature type="binding site" evidence="8">
    <location>
        <position position="15"/>
    </location>
    <ligand>
        <name>diphosphate</name>
        <dbReference type="ChEBI" id="CHEBI:33019"/>
    </ligand>
</feature>
<dbReference type="EC" id="2.7.1.90" evidence="8"/>
<feature type="binding site" evidence="8">
    <location>
        <begin position="297"/>
        <end position="300"/>
    </location>
    <ligand>
        <name>substrate</name>
    </ligand>
</feature>
<sequence>MEKLTGKAIIAMGGGPTAVINQSLVGAVLQARQYSHITQFYGAFRGVEGLVEEQMVNLSEATSHNLEMVGKTPGAGIRSTRLKPDEEFCSRIFKVCKAHGIHYFFYIGGNDSAETCRIVNTFAREEGYEMRVLHIPKTIDNDLRVTDHCPGYGSAAKFVAQAFMGVNLDNRSLPGVYVGVVMGRHAGFLTAASVFARKYDDDGPHLIYVPEKPFSSDEFLASVDEMYTKYGRAIIAVSEGIQDEHGKPVIAGLVKEIERDAHGNIQLSGSTSLGDALTGLVREKLKIKRVRSDTFGYLQRSFLGCVSEVDAHEAREVGERAVQIAAWHSADGSITIERVGDYGVRYNLTPLQEVAKETKSMPDEFIQGANNVTTEFKNYARPLLGEIPVYDRIHAPRVEKILNP</sequence>
<dbReference type="PRINTS" id="PR00476">
    <property type="entry name" value="PHFRCTKINASE"/>
</dbReference>
<name>I4C739_DESTA</name>
<dbReference type="EMBL" id="CP003360">
    <property type="protein sequence ID" value="AFM25380.1"/>
    <property type="molecule type" value="Genomic_DNA"/>
</dbReference>
<protein>
    <recommendedName>
        <fullName evidence="8">Pyrophosphate--fructose 6-phosphate 1-phosphotransferase</fullName>
        <ecNumber evidence="8">2.7.1.90</ecNumber>
    </recommendedName>
    <alternativeName>
        <fullName evidence="8">6-phosphofructokinase, pyrophosphate dependent</fullName>
    </alternativeName>
    <alternativeName>
        <fullName evidence="8">PPi-dependent phosphofructokinase</fullName>
        <shortName evidence="8">PPi-PFK</shortName>
    </alternativeName>
    <alternativeName>
        <fullName evidence="8">Pyrophosphate-dependent 6-phosphofructose-1-kinase</fullName>
    </alternativeName>
</protein>
<dbReference type="GO" id="GO:0005737">
    <property type="term" value="C:cytoplasm"/>
    <property type="evidence" value="ECO:0007669"/>
    <property type="project" value="UniProtKB-SubCell"/>
</dbReference>
<feature type="binding site" evidence="8">
    <location>
        <position position="110"/>
    </location>
    <ligand>
        <name>Mg(2+)</name>
        <dbReference type="ChEBI" id="CHEBI:18420"/>
        <note>catalytic</note>
    </ligand>
</feature>
<dbReference type="PATRIC" id="fig|706587.4.peg.3087"/>
<evidence type="ECO:0000256" key="4">
    <source>
        <dbReference type="ARBA" id="ARBA00022723"/>
    </source>
</evidence>
<comment type="function">
    <text evidence="2 8">Catalyzes the phosphorylation of D-fructose 6-phosphate, the first committing step of glycolysis. Uses inorganic phosphate (PPi) as phosphoryl donor instead of ATP like common ATP-dependent phosphofructokinases (ATP-PFKs), which renders the reaction reversible, and can thus function both in glycolysis and gluconeogenesis. Consistently, PPi-PFK can replace the enzymes of both the forward (ATP-PFK) and reverse (fructose-bisphosphatase (FBPase)) reactions.</text>
</comment>
<dbReference type="GO" id="GO:0003872">
    <property type="term" value="F:6-phosphofructokinase activity"/>
    <property type="evidence" value="ECO:0007669"/>
    <property type="project" value="UniProtKB-UniRule"/>
</dbReference>